<dbReference type="PANTHER" id="PTHR12110">
    <property type="entry name" value="HYDROXYPYRUVATE ISOMERASE"/>
    <property type="match status" value="1"/>
</dbReference>
<dbReference type="InterPro" id="IPR050312">
    <property type="entry name" value="IolE/XylAMocC-like"/>
</dbReference>
<dbReference type="EMBL" id="BOSE01000018">
    <property type="protein sequence ID" value="GIP19655.1"/>
    <property type="molecule type" value="Genomic_DNA"/>
</dbReference>
<reference evidence="2" key="1">
    <citation type="submission" date="2021-03" db="EMBL/GenBank/DDBJ databases">
        <title>Antimicrobial resistance genes in bacteria isolated from Japanese honey, and their potential for conferring macrolide and lincosamide resistance in the American foulbrood pathogen Paenibacillus larvae.</title>
        <authorList>
            <person name="Okamoto M."/>
            <person name="Kumagai M."/>
            <person name="Kanamori H."/>
            <person name="Takamatsu D."/>
        </authorList>
    </citation>
    <scope>NUCLEOTIDE SEQUENCE</scope>
    <source>
        <strain evidence="2">J40TS1</strain>
    </source>
</reference>
<evidence type="ECO:0000313" key="2">
    <source>
        <dbReference type="EMBL" id="GIP19655.1"/>
    </source>
</evidence>
<dbReference type="PANTHER" id="PTHR12110:SF41">
    <property type="entry name" value="INOSOSE DEHYDRATASE"/>
    <property type="match status" value="1"/>
</dbReference>
<proteinExistence type="predicted"/>
<name>A0A920D0K1_9BACL</name>
<evidence type="ECO:0000313" key="3">
    <source>
        <dbReference type="Proteomes" id="UP000683139"/>
    </source>
</evidence>
<dbReference type="AlphaFoldDB" id="A0A920D0K1"/>
<keyword evidence="3" id="KW-1185">Reference proteome</keyword>
<dbReference type="SUPFAM" id="SSF51658">
    <property type="entry name" value="Xylose isomerase-like"/>
    <property type="match status" value="1"/>
</dbReference>
<dbReference type="Pfam" id="PF01261">
    <property type="entry name" value="AP_endonuc_2"/>
    <property type="match status" value="1"/>
</dbReference>
<comment type="caution">
    <text evidence="2">The sequence shown here is derived from an EMBL/GenBank/DDBJ whole genome shotgun (WGS) entry which is preliminary data.</text>
</comment>
<accession>A0A920D0K1</accession>
<dbReference type="InterPro" id="IPR013022">
    <property type="entry name" value="Xyl_isomerase-like_TIM-brl"/>
</dbReference>
<keyword evidence="2" id="KW-0413">Isomerase</keyword>
<evidence type="ECO:0000259" key="1">
    <source>
        <dbReference type="Pfam" id="PF01261"/>
    </source>
</evidence>
<organism evidence="2 3">
    <name type="scientific">Paenibacillus montaniterrae</name>
    <dbReference type="NCBI Taxonomy" id="429341"/>
    <lineage>
        <taxon>Bacteria</taxon>
        <taxon>Bacillati</taxon>
        <taxon>Bacillota</taxon>
        <taxon>Bacilli</taxon>
        <taxon>Bacillales</taxon>
        <taxon>Paenibacillaceae</taxon>
        <taxon>Paenibacillus</taxon>
    </lineage>
</organism>
<dbReference type="InterPro" id="IPR036237">
    <property type="entry name" value="Xyl_isomerase-like_sf"/>
</dbReference>
<protein>
    <submittedName>
        <fullName evidence="2">Xylose isomerase</fullName>
    </submittedName>
</protein>
<dbReference type="Gene3D" id="3.20.20.150">
    <property type="entry name" value="Divalent-metal-dependent TIM barrel enzymes"/>
    <property type="match status" value="1"/>
</dbReference>
<feature type="domain" description="Xylose isomerase-like TIM barrel" evidence="1">
    <location>
        <begin position="39"/>
        <end position="267"/>
    </location>
</feature>
<gene>
    <name evidence="2" type="ORF">J40TS1_52970</name>
</gene>
<sequence>MMKLGYQTNTWGGVVGAAGGVTCVKEAYYWANGSTEQALAQIAEAGYSGFELFEGNLMAYEDKPEQFKTLCEKHQLDFIGVYTGGNFIYPDILEDEFYKIRRVAQFAASLGAEQLVIGGGAIRSAGIQDSDYERLADALNKLDQLAKELGLQATYHPHLGTIVQSWEQLQRIMSLTSISLCPDTAHLEAGGCDPVKVIETYIDRIPYIHFKDLQGSDFVPLGQGGQNFKAMLELLVKHGYSGWITTELDSHPDPKAGAEQSYAYLKQLLQG</sequence>
<dbReference type="Proteomes" id="UP000683139">
    <property type="component" value="Unassembled WGS sequence"/>
</dbReference>
<dbReference type="GO" id="GO:0016853">
    <property type="term" value="F:isomerase activity"/>
    <property type="evidence" value="ECO:0007669"/>
    <property type="project" value="UniProtKB-KW"/>
</dbReference>